<sequence>MMVEAPRHSDATTLTCGTISSMVSESLFFIGTPKSEDDASPFATDEASDCDSEFSDFTGAFGAFFPEQMLCKRLEDAFSPDSAAQPDPNSPFVKALEPGNLDEFCPESVRDPVKLGTVVTCSAGHVAVGAYEKHAQLEARCVRDVPRWPAQVPLQPLTESVTQTRNSNVRRGTAGGDAVASAPKTSPAAKVLVERVTQTENRDEERDRTLCLNRLASVFKVIATERLKARRQKEVLWAKFQAHVTFSFAASQQRRLRQKRTWSALVALVLAGIVACLRCVSRREGGTLSGVRGMHGLGHVFLTFVQPLWRRAAYRGALLNQTTAFSNVFSNFA</sequence>
<proteinExistence type="predicted"/>
<reference evidence="1" key="1">
    <citation type="submission" date="2021-01" db="EMBL/GenBank/DDBJ databases">
        <authorList>
            <person name="Corre E."/>
            <person name="Pelletier E."/>
            <person name="Niang G."/>
            <person name="Scheremetjew M."/>
            <person name="Finn R."/>
            <person name="Kale V."/>
            <person name="Holt S."/>
            <person name="Cochrane G."/>
            <person name="Meng A."/>
            <person name="Brown T."/>
            <person name="Cohen L."/>
        </authorList>
    </citation>
    <scope>NUCLEOTIDE SEQUENCE</scope>
</reference>
<dbReference type="AlphaFoldDB" id="A0A7S1A0P5"/>
<dbReference type="EMBL" id="HBFQ01018600">
    <property type="protein sequence ID" value="CAD8838663.1"/>
    <property type="molecule type" value="Transcribed_RNA"/>
</dbReference>
<protein>
    <submittedName>
        <fullName evidence="1">Uncharacterized protein</fullName>
    </submittedName>
</protein>
<gene>
    <name evidence="1" type="ORF">NSCI0253_LOCUS13011</name>
</gene>
<accession>A0A7S1A0P5</accession>
<name>A0A7S1A0P5_NOCSC</name>
<organism evidence="1">
    <name type="scientific">Noctiluca scintillans</name>
    <name type="common">Sea sparkle</name>
    <name type="synonym">Red tide dinoflagellate</name>
    <dbReference type="NCBI Taxonomy" id="2966"/>
    <lineage>
        <taxon>Eukaryota</taxon>
        <taxon>Sar</taxon>
        <taxon>Alveolata</taxon>
        <taxon>Dinophyceae</taxon>
        <taxon>Noctilucales</taxon>
        <taxon>Noctilucaceae</taxon>
        <taxon>Noctiluca</taxon>
    </lineage>
</organism>
<evidence type="ECO:0000313" key="1">
    <source>
        <dbReference type="EMBL" id="CAD8838663.1"/>
    </source>
</evidence>